<dbReference type="GO" id="GO:0005737">
    <property type="term" value="C:cytoplasm"/>
    <property type="evidence" value="ECO:0007669"/>
    <property type="project" value="TreeGrafter"/>
</dbReference>
<reference evidence="8" key="1">
    <citation type="submission" date="2022-10" db="EMBL/GenBank/DDBJ databases">
        <title>Genome assembly of Pristionchus species.</title>
        <authorList>
            <person name="Yoshida K."/>
            <person name="Sommer R.J."/>
        </authorList>
    </citation>
    <scope>NUCLEOTIDE SEQUENCE [LARGE SCALE GENOMIC DNA]</scope>
    <source>
        <strain evidence="8">RS5460</strain>
    </source>
</reference>
<keyword evidence="1" id="KW-0723">Serine/threonine-protein kinase</keyword>
<dbReference type="PANTHER" id="PTHR24346">
    <property type="entry name" value="MAP/MICROTUBULE AFFINITY-REGULATING KINASE"/>
    <property type="match status" value="1"/>
</dbReference>
<name>A0AAN4ZA73_9BILA</name>
<dbReference type="Pfam" id="PF00069">
    <property type="entry name" value="Pkinase"/>
    <property type="match status" value="1"/>
</dbReference>
<evidence type="ECO:0000256" key="4">
    <source>
        <dbReference type="ARBA" id="ARBA00022777"/>
    </source>
</evidence>
<evidence type="ECO:0000256" key="2">
    <source>
        <dbReference type="ARBA" id="ARBA00022679"/>
    </source>
</evidence>
<dbReference type="EMBL" id="BTRK01000002">
    <property type="protein sequence ID" value="GMR37358.1"/>
    <property type="molecule type" value="Genomic_DNA"/>
</dbReference>
<keyword evidence="4" id="KW-0418">Kinase</keyword>
<dbReference type="GO" id="GO:0050321">
    <property type="term" value="F:tau-protein kinase activity"/>
    <property type="evidence" value="ECO:0007669"/>
    <property type="project" value="TreeGrafter"/>
</dbReference>
<accession>A0AAN4ZA73</accession>
<dbReference type="InterPro" id="IPR008271">
    <property type="entry name" value="Ser/Thr_kinase_AS"/>
</dbReference>
<organism evidence="7 8">
    <name type="scientific">Pristionchus mayeri</name>
    <dbReference type="NCBI Taxonomy" id="1317129"/>
    <lineage>
        <taxon>Eukaryota</taxon>
        <taxon>Metazoa</taxon>
        <taxon>Ecdysozoa</taxon>
        <taxon>Nematoda</taxon>
        <taxon>Chromadorea</taxon>
        <taxon>Rhabditida</taxon>
        <taxon>Rhabditina</taxon>
        <taxon>Diplogasteromorpha</taxon>
        <taxon>Diplogasteroidea</taxon>
        <taxon>Neodiplogasteridae</taxon>
        <taxon>Pristionchus</taxon>
    </lineage>
</organism>
<dbReference type="InterPro" id="IPR001245">
    <property type="entry name" value="Ser-Thr/Tyr_kinase_cat_dom"/>
</dbReference>
<dbReference type="PROSITE" id="PS00108">
    <property type="entry name" value="PROTEIN_KINASE_ST"/>
    <property type="match status" value="1"/>
</dbReference>
<evidence type="ECO:0000259" key="6">
    <source>
        <dbReference type="PROSITE" id="PS50011"/>
    </source>
</evidence>
<comment type="caution">
    <text evidence="7">The sequence shown here is derived from an EMBL/GenBank/DDBJ whole genome shotgun (WGS) entry which is preliminary data.</text>
</comment>
<keyword evidence="5" id="KW-0067">ATP-binding</keyword>
<evidence type="ECO:0000256" key="3">
    <source>
        <dbReference type="ARBA" id="ARBA00022741"/>
    </source>
</evidence>
<dbReference type="PRINTS" id="PR00109">
    <property type="entry name" value="TYRKINASE"/>
</dbReference>
<keyword evidence="3" id="KW-0547">Nucleotide-binding</keyword>
<dbReference type="GO" id="GO:0005524">
    <property type="term" value="F:ATP binding"/>
    <property type="evidence" value="ECO:0007669"/>
    <property type="project" value="UniProtKB-KW"/>
</dbReference>
<dbReference type="GO" id="GO:0006950">
    <property type="term" value="P:response to stress"/>
    <property type="evidence" value="ECO:0007669"/>
    <property type="project" value="UniProtKB-ARBA"/>
</dbReference>
<evidence type="ECO:0000256" key="1">
    <source>
        <dbReference type="ARBA" id="ARBA00022527"/>
    </source>
</evidence>
<dbReference type="SUPFAM" id="SSF56112">
    <property type="entry name" value="Protein kinase-like (PK-like)"/>
    <property type="match status" value="1"/>
</dbReference>
<dbReference type="GO" id="GO:0035556">
    <property type="term" value="P:intracellular signal transduction"/>
    <property type="evidence" value="ECO:0007669"/>
    <property type="project" value="TreeGrafter"/>
</dbReference>
<dbReference type="InterPro" id="IPR000719">
    <property type="entry name" value="Prot_kinase_dom"/>
</dbReference>
<evidence type="ECO:0000313" key="7">
    <source>
        <dbReference type="EMBL" id="GMR37358.1"/>
    </source>
</evidence>
<keyword evidence="2" id="KW-0808">Transferase</keyword>
<protein>
    <recommendedName>
        <fullName evidence="6">Protein kinase domain-containing protein</fullName>
    </recommendedName>
</protein>
<dbReference type="GO" id="GO:0000226">
    <property type="term" value="P:microtubule cytoskeleton organization"/>
    <property type="evidence" value="ECO:0007669"/>
    <property type="project" value="TreeGrafter"/>
</dbReference>
<dbReference type="SMART" id="SM00220">
    <property type="entry name" value="S_TKc"/>
    <property type="match status" value="1"/>
</dbReference>
<feature type="non-terminal residue" evidence="7">
    <location>
        <position position="181"/>
    </location>
</feature>
<sequence length="181" mass="20763">IAIKIINKTIITVDYRNKLPIEIELWKKLKQANLVKMFYQEGFIDRIFLFMEYGSAGDMKEFLQKHGPVHEATASLWMRQVISGISYIHKMGLVHRDLKLENIIIFSPTTVKIANFSRMEQDANAITDAFRGLKSYSAPEILSGQPYNPYKADVWSMGVIAYSILTNRKPLNDSMSDEDIV</sequence>
<feature type="domain" description="Protein kinase" evidence="6">
    <location>
        <begin position="1"/>
        <end position="181"/>
    </location>
</feature>
<keyword evidence="8" id="KW-1185">Reference proteome</keyword>
<evidence type="ECO:0000313" key="8">
    <source>
        <dbReference type="Proteomes" id="UP001328107"/>
    </source>
</evidence>
<gene>
    <name evidence="7" type="ORF">PMAYCL1PPCAC_07553</name>
</gene>
<dbReference type="Gene3D" id="1.10.510.10">
    <property type="entry name" value="Transferase(Phosphotransferase) domain 1"/>
    <property type="match status" value="1"/>
</dbReference>
<feature type="non-terminal residue" evidence="7">
    <location>
        <position position="1"/>
    </location>
</feature>
<proteinExistence type="predicted"/>
<dbReference type="Proteomes" id="UP001328107">
    <property type="component" value="Unassembled WGS sequence"/>
</dbReference>
<dbReference type="PANTHER" id="PTHR24346:SF82">
    <property type="entry name" value="KP78A-RELATED"/>
    <property type="match status" value="1"/>
</dbReference>
<dbReference type="InterPro" id="IPR011009">
    <property type="entry name" value="Kinase-like_dom_sf"/>
</dbReference>
<dbReference type="PROSITE" id="PS50011">
    <property type="entry name" value="PROTEIN_KINASE_DOM"/>
    <property type="match status" value="1"/>
</dbReference>
<evidence type="ECO:0000256" key="5">
    <source>
        <dbReference type="ARBA" id="ARBA00022840"/>
    </source>
</evidence>
<dbReference type="AlphaFoldDB" id="A0AAN4ZA73"/>